<dbReference type="EMBL" id="JBHTLQ010000032">
    <property type="protein sequence ID" value="MFD1191657.1"/>
    <property type="molecule type" value="Genomic_DNA"/>
</dbReference>
<feature type="region of interest" description="Disordered" evidence="1">
    <location>
        <begin position="65"/>
        <end position="94"/>
    </location>
</feature>
<name>A0ABW3T4H2_9CAUL</name>
<gene>
    <name evidence="3" type="ORF">ACFQ27_13795</name>
</gene>
<reference evidence="4" key="1">
    <citation type="journal article" date="2019" name="Int. J. Syst. Evol. Microbiol.">
        <title>The Global Catalogue of Microorganisms (GCM) 10K type strain sequencing project: providing services to taxonomists for standard genome sequencing and annotation.</title>
        <authorList>
            <consortium name="The Broad Institute Genomics Platform"/>
            <consortium name="The Broad Institute Genome Sequencing Center for Infectious Disease"/>
            <person name="Wu L."/>
            <person name="Ma J."/>
        </authorList>
    </citation>
    <scope>NUCLEOTIDE SEQUENCE [LARGE SCALE GENOMIC DNA]</scope>
    <source>
        <strain evidence="4">CCUG 55074</strain>
    </source>
</reference>
<sequence length="152" mass="16257">MNPAQLNRLLRKIHLYVSVFFAPLLLFYGLTGAIQVLHLHEARGGTYTPPAVVEKLAQVHIHQRYAEKPKRPAPAASAQKAPEKPKAAEPERKEPPAMGVLKAILFLSGLGLAGSSIAGVWISLLIPRGRKLALGLLAAGSVLPVLLVVLVS</sequence>
<keyword evidence="2" id="KW-0472">Membrane</keyword>
<evidence type="ECO:0008006" key="5">
    <source>
        <dbReference type="Google" id="ProtNLM"/>
    </source>
</evidence>
<feature type="transmembrane region" description="Helical" evidence="2">
    <location>
        <begin position="132"/>
        <end position="151"/>
    </location>
</feature>
<accession>A0ABW3T4H2</accession>
<feature type="compositionally biased region" description="Basic and acidic residues" evidence="1">
    <location>
        <begin position="81"/>
        <end position="94"/>
    </location>
</feature>
<dbReference type="Proteomes" id="UP001597216">
    <property type="component" value="Unassembled WGS sequence"/>
</dbReference>
<feature type="transmembrane region" description="Helical" evidence="2">
    <location>
        <begin position="15"/>
        <end position="37"/>
    </location>
</feature>
<keyword evidence="2" id="KW-0812">Transmembrane</keyword>
<proteinExistence type="predicted"/>
<evidence type="ECO:0000256" key="2">
    <source>
        <dbReference type="SAM" id="Phobius"/>
    </source>
</evidence>
<evidence type="ECO:0000256" key="1">
    <source>
        <dbReference type="SAM" id="MobiDB-lite"/>
    </source>
</evidence>
<feature type="transmembrane region" description="Helical" evidence="2">
    <location>
        <begin position="103"/>
        <end position="125"/>
    </location>
</feature>
<comment type="caution">
    <text evidence="3">The sequence shown here is derived from an EMBL/GenBank/DDBJ whole genome shotgun (WGS) entry which is preliminary data.</text>
</comment>
<evidence type="ECO:0000313" key="3">
    <source>
        <dbReference type="EMBL" id="MFD1191657.1"/>
    </source>
</evidence>
<dbReference type="RefSeq" id="WP_374343639.1">
    <property type="nucleotide sequence ID" value="NZ_JBHTLQ010000032.1"/>
</dbReference>
<keyword evidence="2" id="KW-1133">Transmembrane helix</keyword>
<protein>
    <recommendedName>
        <fullName evidence="5">PepSY domain-containing protein</fullName>
    </recommendedName>
</protein>
<keyword evidence="4" id="KW-1185">Reference proteome</keyword>
<organism evidence="3 4">
    <name type="scientific">Phenylobacterium conjunctum</name>
    <dbReference type="NCBI Taxonomy" id="1298959"/>
    <lineage>
        <taxon>Bacteria</taxon>
        <taxon>Pseudomonadati</taxon>
        <taxon>Pseudomonadota</taxon>
        <taxon>Alphaproteobacteria</taxon>
        <taxon>Caulobacterales</taxon>
        <taxon>Caulobacteraceae</taxon>
        <taxon>Phenylobacterium</taxon>
    </lineage>
</organism>
<evidence type="ECO:0000313" key="4">
    <source>
        <dbReference type="Proteomes" id="UP001597216"/>
    </source>
</evidence>